<name>A0A0G4GML3_9ALVE</name>
<dbReference type="VEuPathDB" id="CryptoDB:Cvel_22567"/>
<reference evidence="2" key="1">
    <citation type="submission" date="2014-11" db="EMBL/GenBank/DDBJ databases">
        <authorList>
            <person name="Otto D Thomas"/>
            <person name="Naeem Raeece"/>
        </authorList>
    </citation>
    <scope>NUCLEOTIDE SEQUENCE</scope>
</reference>
<protein>
    <submittedName>
        <fullName evidence="2">Uncharacterized protein</fullName>
    </submittedName>
</protein>
<dbReference type="EMBL" id="CDMZ01001359">
    <property type="protein sequence ID" value="CEM31442.1"/>
    <property type="molecule type" value="Genomic_DNA"/>
</dbReference>
<gene>
    <name evidence="2" type="ORF">Cvel_22567</name>
</gene>
<accession>A0A0G4GML3</accession>
<feature type="signal peptide" evidence="1">
    <location>
        <begin position="1"/>
        <end position="20"/>
    </location>
</feature>
<proteinExistence type="predicted"/>
<sequence>MRFFLSILLAFVLCGSRPAAFPLPRFPVESSRLALQSSRQDTILTRRHRLLPIPDKAFRIPMQPSLYSSEDTYTEETDNRPPSPEFTHSVHVKVKHAGGPVAARKRRIVKEAENLYLRAQTAQRKHDIVACLDVAVAAALEGDLCHYVPEGGGEVKEILGLLVENALKRTRRLGKSEDALKILQRVASGRYPVALSESFLDAGIGTCWNQLLRLKAQRLDKWKLRHEVHRVVDCALAMRRVQADSGLSVVSSTEDGPGASGDSHVFGYLFLRCMGRAG</sequence>
<evidence type="ECO:0000256" key="1">
    <source>
        <dbReference type="SAM" id="SignalP"/>
    </source>
</evidence>
<feature type="chain" id="PRO_5005190371" evidence="1">
    <location>
        <begin position="21"/>
        <end position="278"/>
    </location>
</feature>
<dbReference type="AlphaFoldDB" id="A0A0G4GML3"/>
<keyword evidence="1" id="KW-0732">Signal</keyword>
<evidence type="ECO:0000313" key="2">
    <source>
        <dbReference type="EMBL" id="CEM31442.1"/>
    </source>
</evidence>
<organism evidence="2">
    <name type="scientific">Chromera velia CCMP2878</name>
    <dbReference type="NCBI Taxonomy" id="1169474"/>
    <lineage>
        <taxon>Eukaryota</taxon>
        <taxon>Sar</taxon>
        <taxon>Alveolata</taxon>
        <taxon>Colpodellida</taxon>
        <taxon>Chromeraceae</taxon>
        <taxon>Chromera</taxon>
    </lineage>
</organism>